<proteinExistence type="predicted"/>
<dbReference type="Proteomes" id="UP000193144">
    <property type="component" value="Unassembled WGS sequence"/>
</dbReference>
<sequence>MAMGRIDEVQYTTRAFSSYKGLPECRIRPPRGLFGAATCAPPLPPSHASSQLDGHGAY</sequence>
<organism evidence="1 2">
    <name type="scientific">Clohesyomyces aquaticus</name>
    <dbReference type="NCBI Taxonomy" id="1231657"/>
    <lineage>
        <taxon>Eukaryota</taxon>
        <taxon>Fungi</taxon>
        <taxon>Dikarya</taxon>
        <taxon>Ascomycota</taxon>
        <taxon>Pezizomycotina</taxon>
        <taxon>Dothideomycetes</taxon>
        <taxon>Pleosporomycetidae</taxon>
        <taxon>Pleosporales</taxon>
        <taxon>Lindgomycetaceae</taxon>
        <taxon>Clohesyomyces</taxon>
    </lineage>
</organism>
<name>A0A1Y1YX42_9PLEO</name>
<gene>
    <name evidence="1" type="ORF">BCR34DRAFT_574283</name>
</gene>
<keyword evidence="2" id="KW-1185">Reference proteome</keyword>
<dbReference type="AlphaFoldDB" id="A0A1Y1YX42"/>
<accession>A0A1Y1YX42</accession>
<evidence type="ECO:0000313" key="1">
    <source>
        <dbReference type="EMBL" id="ORY02257.1"/>
    </source>
</evidence>
<comment type="caution">
    <text evidence="1">The sequence shown here is derived from an EMBL/GenBank/DDBJ whole genome shotgun (WGS) entry which is preliminary data.</text>
</comment>
<evidence type="ECO:0000313" key="2">
    <source>
        <dbReference type="Proteomes" id="UP000193144"/>
    </source>
</evidence>
<dbReference type="EMBL" id="MCFA01000159">
    <property type="protein sequence ID" value="ORY02257.1"/>
    <property type="molecule type" value="Genomic_DNA"/>
</dbReference>
<reference evidence="1 2" key="1">
    <citation type="submission" date="2016-07" db="EMBL/GenBank/DDBJ databases">
        <title>Pervasive Adenine N6-methylation of Active Genes in Fungi.</title>
        <authorList>
            <consortium name="DOE Joint Genome Institute"/>
            <person name="Mondo S.J."/>
            <person name="Dannebaum R.O."/>
            <person name="Kuo R.C."/>
            <person name="Labutti K."/>
            <person name="Haridas S."/>
            <person name="Kuo A."/>
            <person name="Salamov A."/>
            <person name="Ahrendt S.R."/>
            <person name="Lipzen A."/>
            <person name="Sullivan W."/>
            <person name="Andreopoulos W.B."/>
            <person name="Clum A."/>
            <person name="Lindquist E."/>
            <person name="Daum C."/>
            <person name="Ramamoorthy G.K."/>
            <person name="Gryganskyi A."/>
            <person name="Culley D."/>
            <person name="Magnuson J.K."/>
            <person name="James T.Y."/>
            <person name="O'Malley M.A."/>
            <person name="Stajich J.E."/>
            <person name="Spatafora J.W."/>
            <person name="Visel A."/>
            <person name="Grigoriev I.V."/>
        </authorList>
    </citation>
    <scope>NUCLEOTIDE SEQUENCE [LARGE SCALE GENOMIC DNA]</scope>
    <source>
        <strain evidence="1 2">CBS 115471</strain>
    </source>
</reference>
<protein>
    <submittedName>
        <fullName evidence="1">Uncharacterized protein</fullName>
    </submittedName>
</protein>